<dbReference type="PROSITE" id="PS00678">
    <property type="entry name" value="WD_REPEATS_1"/>
    <property type="match status" value="2"/>
</dbReference>
<dbReference type="Gene3D" id="2.130.10.10">
    <property type="entry name" value="YVTN repeat-like/Quinoprotein amine dehydrogenase"/>
    <property type="match status" value="3"/>
</dbReference>
<dbReference type="SUPFAM" id="SSF52540">
    <property type="entry name" value="P-loop containing nucleoside triphosphate hydrolases"/>
    <property type="match status" value="1"/>
</dbReference>
<comment type="caution">
    <text evidence="4">The sequence shown here is derived from an EMBL/GenBank/DDBJ whole genome shotgun (WGS) entry which is preliminary data.</text>
</comment>
<keyword evidence="2" id="KW-0677">Repeat</keyword>
<keyword evidence="5" id="KW-1185">Reference proteome</keyword>
<dbReference type="InterPro" id="IPR015943">
    <property type="entry name" value="WD40/YVTN_repeat-like_dom_sf"/>
</dbReference>
<dbReference type="InterPro" id="IPR001680">
    <property type="entry name" value="WD40_rpt"/>
</dbReference>
<gene>
    <name evidence="4" type="ORF">ACIBG2_29780</name>
</gene>
<dbReference type="InterPro" id="IPR011047">
    <property type="entry name" value="Quinoprotein_ADH-like_sf"/>
</dbReference>
<evidence type="ECO:0000313" key="4">
    <source>
        <dbReference type="EMBL" id="MFI6501605.1"/>
    </source>
</evidence>
<dbReference type="PROSITE" id="PS50082">
    <property type="entry name" value="WD_REPEATS_2"/>
    <property type="match status" value="3"/>
</dbReference>
<evidence type="ECO:0000256" key="2">
    <source>
        <dbReference type="ARBA" id="ARBA00022737"/>
    </source>
</evidence>
<dbReference type="SUPFAM" id="SSF50998">
    <property type="entry name" value="Quinoprotein alcohol dehydrogenase-like"/>
    <property type="match status" value="1"/>
</dbReference>
<evidence type="ECO:0000256" key="1">
    <source>
        <dbReference type="ARBA" id="ARBA00022574"/>
    </source>
</evidence>
<dbReference type="EMBL" id="JBITGY010000008">
    <property type="protein sequence ID" value="MFI6501605.1"/>
    <property type="molecule type" value="Genomic_DNA"/>
</dbReference>
<feature type="repeat" description="WD" evidence="3">
    <location>
        <begin position="1057"/>
        <end position="1072"/>
    </location>
</feature>
<protein>
    <recommendedName>
        <fullName evidence="6">Peptidase C14 caspase domain-containing protein</fullName>
    </recommendedName>
</protein>
<evidence type="ECO:0000313" key="5">
    <source>
        <dbReference type="Proteomes" id="UP001612741"/>
    </source>
</evidence>
<dbReference type="InterPro" id="IPR036322">
    <property type="entry name" value="WD40_repeat_dom_sf"/>
</dbReference>
<accession>A0ABW7Z1A4</accession>
<feature type="repeat" description="WD" evidence="3">
    <location>
        <begin position="753"/>
        <end position="797"/>
    </location>
</feature>
<dbReference type="InterPro" id="IPR027417">
    <property type="entry name" value="P-loop_NTPase"/>
</dbReference>
<dbReference type="PANTHER" id="PTHR44019">
    <property type="entry name" value="WD REPEAT-CONTAINING PROTEIN 55"/>
    <property type="match status" value="1"/>
</dbReference>
<dbReference type="Pfam" id="PF00400">
    <property type="entry name" value="WD40"/>
    <property type="match status" value="2"/>
</dbReference>
<dbReference type="Gene3D" id="3.40.50.1460">
    <property type="match status" value="1"/>
</dbReference>
<evidence type="ECO:0008006" key="6">
    <source>
        <dbReference type="Google" id="ProtNLM"/>
    </source>
</evidence>
<dbReference type="SUPFAM" id="SSF50978">
    <property type="entry name" value="WD40 repeat-like"/>
    <property type="match status" value="1"/>
</dbReference>
<feature type="repeat" description="WD" evidence="3">
    <location>
        <begin position="1202"/>
        <end position="1246"/>
    </location>
</feature>
<dbReference type="Proteomes" id="UP001612741">
    <property type="component" value="Unassembled WGS sequence"/>
</dbReference>
<evidence type="ECO:0000256" key="3">
    <source>
        <dbReference type="PROSITE-ProRule" id="PRU00221"/>
    </source>
</evidence>
<dbReference type="RefSeq" id="WP_397086282.1">
    <property type="nucleotide sequence ID" value="NZ_JBITGY010000008.1"/>
</dbReference>
<dbReference type="PANTHER" id="PTHR44019:SF8">
    <property type="entry name" value="POC1 CENTRIOLAR PROTEIN HOMOLOG"/>
    <property type="match status" value="1"/>
</dbReference>
<dbReference type="InterPro" id="IPR019775">
    <property type="entry name" value="WD40_repeat_CS"/>
</dbReference>
<reference evidence="4 5" key="1">
    <citation type="submission" date="2024-10" db="EMBL/GenBank/DDBJ databases">
        <title>The Natural Products Discovery Center: Release of the First 8490 Sequenced Strains for Exploring Actinobacteria Biosynthetic Diversity.</title>
        <authorList>
            <person name="Kalkreuter E."/>
            <person name="Kautsar S.A."/>
            <person name="Yang D."/>
            <person name="Bader C.D."/>
            <person name="Teijaro C.N."/>
            <person name="Fluegel L."/>
            <person name="Davis C.M."/>
            <person name="Simpson J.R."/>
            <person name="Lauterbach L."/>
            <person name="Steele A.D."/>
            <person name="Gui C."/>
            <person name="Meng S."/>
            <person name="Li G."/>
            <person name="Viehrig K."/>
            <person name="Ye F."/>
            <person name="Su P."/>
            <person name="Kiefer A.F."/>
            <person name="Nichols A."/>
            <person name="Cepeda A.J."/>
            <person name="Yan W."/>
            <person name="Fan B."/>
            <person name="Jiang Y."/>
            <person name="Adhikari A."/>
            <person name="Zheng C.-J."/>
            <person name="Schuster L."/>
            <person name="Cowan T.M."/>
            <person name="Smanski M.J."/>
            <person name="Chevrette M.G."/>
            <person name="De Carvalho L.P.S."/>
            <person name="Shen B."/>
        </authorList>
    </citation>
    <scope>NUCLEOTIDE SEQUENCE [LARGE SCALE GENOMIC DNA]</scope>
    <source>
        <strain evidence="4 5">NPDC050545</strain>
    </source>
</reference>
<keyword evidence="1 3" id="KW-0853">WD repeat</keyword>
<dbReference type="PROSITE" id="PS50294">
    <property type="entry name" value="WD_REPEATS_REGION"/>
    <property type="match status" value="1"/>
</dbReference>
<name>A0ABW7Z1A4_9ACTN</name>
<organism evidence="4 5">
    <name type="scientific">Nonomuraea typhae</name>
    <dbReference type="NCBI Taxonomy" id="2603600"/>
    <lineage>
        <taxon>Bacteria</taxon>
        <taxon>Bacillati</taxon>
        <taxon>Actinomycetota</taxon>
        <taxon>Actinomycetes</taxon>
        <taxon>Streptosporangiales</taxon>
        <taxon>Streptosporangiaceae</taxon>
        <taxon>Nonomuraea</taxon>
    </lineage>
</organism>
<proteinExistence type="predicted"/>
<dbReference type="SMART" id="SM00320">
    <property type="entry name" value="WD40"/>
    <property type="match status" value="3"/>
</dbReference>
<sequence length="1374" mass="148375">MRRYLVATGVTTELVTSGPLIEESVETMVRLFTGTFGYTRATGLGLDPGIQEFRDELRAFCEEREPDDLVVLYHTGHAGIVTRRHKLWMGDTRNPVSGALATYELAELMLDDTPLNRAMIIIDSCHAGEGGAEALLSGMAAMDRDDKTLVVVTAAHPKEQIRAGEFAKLFVSAVDHPATAGHEPRYLSTAAIVERIMADPARAGSQSVAESVLFRQSELEPFLPNPRYDTLLHGRDLLTQLRITQDEARRQDMAGHFLPRARGVQLPHETSWRFVGREAVLGDLVAWLLTPADTRARVVTGDPGSGKSAVIGRLAVLSDPDWRAAVPRDDLPSGVIPPPGAIRAAVHARGLTSIDVLAALGAAVGVPAKTAGALAQALGGRSLVVAIDAVDEAVDPDKIVDEILRPLIEDARGLRLLLGTRWHLVDRLGTGAEVLDLDSERYADPGSLRRYTERVLVEGEPGSPYASAPADVLTDVADAVAEAAGRSFLVALIAARTLASVATVPADRGTAWRDSLPGTAAQAMHQDLETRLGPEAGRARDLLTPLAFAQGAGLPWAGMWAPLAAHLSGRDYRDEDLVWLRRAAGAYVVEALESGLSVYRLYHAALAEYLRGPWEAGQVERGIVAFLRGRAGPAWGKAPPYVRSHLATHAALARELDELVTDPDYLLAAVPAPLLAALPYAKGAAARAAGAVYRRVLHHLRHVSRAEGLSYLELGARRADAAELAGRIAGLEGRRPWVPLWAQWPYEAPHRVLTGHEGPVTDLVVVEEQGESVRVLSAGTDRTLRTWDVRTGEQLEVRRLVEAHDANPARVLLDAGDGVAVMLDQWAGVSVWDLRTCAPRWRRRIDRWWRLMINRRLGGYIAHDRGELGGRPVVVTTGLALRTTAWDVATGERLVSMTAESLTQARTEEGHTLVFGKEKRQAWDLEARRWTPRLGWRPWNRDVTFVGVDDVAILAGRELRGRTVLWDVRTGRCFWQGIAESAGEIPMPDGRRLVIVDDEPFLDGRPIEALRPAEVTPEPIDEVVVQVQGMAVQLTGHRGRITGHVTVTLPSGVRAEVTGGEDATVRVWELDSSFVEAGTAEIVDVAFSLWATADGDRVLGAALGVADELVIHDLRTSADIVTIDVVDWPAFTLGSGVAVAFTYDGSCVVVELESGQITRTFPADPLRFPTCAAASGGFALTGGHTHNAVLWDLAAGKAARVLRGHTRPVLAVALGRLAGGGRVAVTAGADGRIGVWDLDRRRRSWIRMLPWWRRLLSPPRSVHQVAHVAAAAGSVVLVLAEPGAAIQVHAGARPGGRYRRGRDLVAQAVAFAVLGEVVAVAEPKGVVGMWRLGAAEPYLRIELEAVVHDLVLAEPGLLWVATDRGLAAFEVELP</sequence>
<dbReference type="InterPro" id="IPR050505">
    <property type="entry name" value="WDR55/POC1"/>
</dbReference>